<dbReference type="OrthoDB" id="10352427at2759"/>
<dbReference type="GeneID" id="6084815"/>
<dbReference type="HOGENOM" id="CLU_571148_0_0_1"/>
<dbReference type="RefSeq" id="XP_001889162.1">
    <property type="nucleotide sequence ID" value="XM_001889127.1"/>
</dbReference>
<gene>
    <name evidence="1" type="ORF">LACBIDRAFT_314670</name>
</gene>
<dbReference type="EMBL" id="DS547153">
    <property type="protein sequence ID" value="EDR00105.1"/>
    <property type="molecule type" value="Genomic_DNA"/>
</dbReference>
<protein>
    <submittedName>
        <fullName evidence="1">Predicted protein</fullName>
    </submittedName>
</protein>
<accession>B0DYZ6</accession>
<proteinExistence type="predicted"/>
<dbReference type="InParanoid" id="B0DYZ6"/>
<dbReference type="KEGG" id="lbc:LACBIDRAFT_314670"/>
<reference evidence="1 2" key="1">
    <citation type="journal article" date="2008" name="Nature">
        <title>The genome of Laccaria bicolor provides insights into mycorrhizal symbiosis.</title>
        <authorList>
            <person name="Martin F."/>
            <person name="Aerts A."/>
            <person name="Ahren D."/>
            <person name="Brun A."/>
            <person name="Danchin E.G.J."/>
            <person name="Duchaussoy F."/>
            <person name="Gibon J."/>
            <person name="Kohler A."/>
            <person name="Lindquist E."/>
            <person name="Pereda V."/>
            <person name="Salamov A."/>
            <person name="Shapiro H.J."/>
            <person name="Wuyts J."/>
            <person name="Blaudez D."/>
            <person name="Buee M."/>
            <person name="Brokstein P."/>
            <person name="Canbaeck B."/>
            <person name="Cohen D."/>
            <person name="Courty P.E."/>
            <person name="Coutinho P.M."/>
            <person name="Delaruelle C."/>
            <person name="Detter J.C."/>
            <person name="Deveau A."/>
            <person name="DiFazio S."/>
            <person name="Duplessis S."/>
            <person name="Fraissinet-Tachet L."/>
            <person name="Lucic E."/>
            <person name="Frey-Klett P."/>
            <person name="Fourrey C."/>
            <person name="Feussner I."/>
            <person name="Gay G."/>
            <person name="Grimwood J."/>
            <person name="Hoegger P.J."/>
            <person name="Jain P."/>
            <person name="Kilaru S."/>
            <person name="Labbe J."/>
            <person name="Lin Y.C."/>
            <person name="Legue V."/>
            <person name="Le Tacon F."/>
            <person name="Marmeisse R."/>
            <person name="Melayah D."/>
            <person name="Montanini B."/>
            <person name="Muratet M."/>
            <person name="Nehls U."/>
            <person name="Niculita-Hirzel H."/>
            <person name="Oudot-Le Secq M.P."/>
            <person name="Peter M."/>
            <person name="Quesneville H."/>
            <person name="Rajashekar B."/>
            <person name="Reich M."/>
            <person name="Rouhier N."/>
            <person name="Schmutz J."/>
            <person name="Yin T."/>
            <person name="Chalot M."/>
            <person name="Henrissat B."/>
            <person name="Kuees U."/>
            <person name="Lucas S."/>
            <person name="Van de Peer Y."/>
            <person name="Podila G.K."/>
            <person name="Polle A."/>
            <person name="Pukkila P.J."/>
            <person name="Richardson P.M."/>
            <person name="Rouze P."/>
            <person name="Sanders I.R."/>
            <person name="Stajich J.E."/>
            <person name="Tunlid A."/>
            <person name="Tuskan G."/>
            <person name="Grigoriev I.V."/>
        </authorList>
    </citation>
    <scope>NUCLEOTIDE SEQUENCE [LARGE SCALE GENOMIC DNA]</scope>
    <source>
        <strain evidence="2">S238N-H82 / ATCC MYA-4686</strain>
    </source>
</reference>
<dbReference type="Proteomes" id="UP000001194">
    <property type="component" value="Unassembled WGS sequence"/>
</dbReference>
<keyword evidence="2" id="KW-1185">Reference proteome</keyword>
<evidence type="ECO:0000313" key="2">
    <source>
        <dbReference type="Proteomes" id="UP000001194"/>
    </source>
</evidence>
<sequence length="478" mass="54939">MLLKMQPPSSDPIPLDVVSEILDHVDYRTLKTCAFLSASILPLCHDRLFRKIDLTYITTIRSYLKLYAVLHQRPKISQYVKSLHIHTGNIHGYLGFPCDDPILFNTFSAATNLKHLFVNISALEAYQWHSHATVALLSSLLSLPGVTSVTFSGWHGGTQIPHIPISLLEVPVSLTSLTLERLELWGCLHTNEGHLRGKPVRPSSISIIGCSNFTLKQLFQLSTDPHSPLDLSSLKKMTVSPESNSHYDDKITEDFFRHVFYSLEHLTWKISYWSGTNCGYLEHVDSRHLIHLREFNIGTSFAQHPAMTKDLVSALSVFIGHIPETTSFEKFSWYHHVNDRSWDRVDELENWALDEWKEMSRIVSLPRMEYVKMNVEINFSYMDRNTVLEFERKVRDLLSNEGRLSHQITLNTSTNSRSYSRSLLTISADQRTENGSMEGQAQMERESVGEQTRVKWSVTKRLKRFFLSSSLFRKKGPR</sequence>
<organism evidence="2">
    <name type="scientific">Laccaria bicolor (strain S238N-H82 / ATCC MYA-4686)</name>
    <name type="common">Bicoloured deceiver</name>
    <name type="synonym">Laccaria laccata var. bicolor</name>
    <dbReference type="NCBI Taxonomy" id="486041"/>
    <lineage>
        <taxon>Eukaryota</taxon>
        <taxon>Fungi</taxon>
        <taxon>Dikarya</taxon>
        <taxon>Basidiomycota</taxon>
        <taxon>Agaricomycotina</taxon>
        <taxon>Agaricomycetes</taxon>
        <taxon>Agaricomycetidae</taxon>
        <taxon>Agaricales</taxon>
        <taxon>Agaricineae</taxon>
        <taxon>Hydnangiaceae</taxon>
        <taxon>Laccaria</taxon>
    </lineage>
</organism>
<evidence type="ECO:0000313" key="1">
    <source>
        <dbReference type="EMBL" id="EDR00105.1"/>
    </source>
</evidence>
<dbReference type="AlphaFoldDB" id="B0DYZ6"/>
<name>B0DYZ6_LACBS</name>